<reference evidence="2" key="1">
    <citation type="submission" date="2020-05" db="EMBL/GenBank/DDBJ databases">
        <title>Phylogenomic resolution of chytrid fungi.</title>
        <authorList>
            <person name="Stajich J.E."/>
            <person name="Amses K."/>
            <person name="Simmons R."/>
            <person name="Seto K."/>
            <person name="Myers J."/>
            <person name="Bonds A."/>
            <person name="Quandt C.A."/>
            <person name="Barry K."/>
            <person name="Liu P."/>
            <person name="Grigoriev I."/>
            <person name="Longcore J.E."/>
            <person name="James T.Y."/>
        </authorList>
    </citation>
    <scope>NUCLEOTIDE SEQUENCE</scope>
    <source>
        <strain evidence="2">JEL0379</strain>
    </source>
</reference>
<evidence type="ECO:0000313" key="3">
    <source>
        <dbReference type="Proteomes" id="UP001212152"/>
    </source>
</evidence>
<organism evidence="2 3">
    <name type="scientific">Geranomyces variabilis</name>
    <dbReference type="NCBI Taxonomy" id="109894"/>
    <lineage>
        <taxon>Eukaryota</taxon>
        <taxon>Fungi</taxon>
        <taxon>Fungi incertae sedis</taxon>
        <taxon>Chytridiomycota</taxon>
        <taxon>Chytridiomycota incertae sedis</taxon>
        <taxon>Chytridiomycetes</taxon>
        <taxon>Spizellomycetales</taxon>
        <taxon>Powellomycetaceae</taxon>
        <taxon>Geranomyces</taxon>
    </lineage>
</organism>
<dbReference type="InterPro" id="IPR000182">
    <property type="entry name" value="GNAT_dom"/>
</dbReference>
<comment type="caution">
    <text evidence="2">The sequence shown here is derived from an EMBL/GenBank/DDBJ whole genome shotgun (WGS) entry which is preliminary data.</text>
</comment>
<dbReference type="AlphaFoldDB" id="A0AAD5TPD6"/>
<dbReference type="Pfam" id="PF13673">
    <property type="entry name" value="Acetyltransf_10"/>
    <property type="match status" value="1"/>
</dbReference>
<feature type="domain" description="N-acetyltransferase" evidence="1">
    <location>
        <begin position="1"/>
        <end position="150"/>
    </location>
</feature>
<dbReference type="Proteomes" id="UP001212152">
    <property type="component" value="Unassembled WGS sequence"/>
</dbReference>
<evidence type="ECO:0000259" key="1">
    <source>
        <dbReference type="PROSITE" id="PS51186"/>
    </source>
</evidence>
<proteinExistence type="predicted"/>
<protein>
    <recommendedName>
        <fullName evidence="1">N-acetyltransferase domain-containing protein</fullName>
    </recommendedName>
</protein>
<dbReference type="PROSITE" id="PS51186">
    <property type="entry name" value="GNAT"/>
    <property type="match status" value="1"/>
</dbReference>
<dbReference type="Gene3D" id="3.40.630.30">
    <property type="match status" value="1"/>
</dbReference>
<evidence type="ECO:0000313" key="2">
    <source>
        <dbReference type="EMBL" id="KAJ3182324.1"/>
    </source>
</evidence>
<gene>
    <name evidence="2" type="ORF">HDU87_008486</name>
</gene>
<dbReference type="SUPFAM" id="SSF55729">
    <property type="entry name" value="Acyl-CoA N-acyltransferases (Nat)"/>
    <property type="match status" value="1"/>
</dbReference>
<name>A0AAD5TPD6_9FUNG</name>
<keyword evidence="3" id="KW-1185">Reference proteome</keyword>
<dbReference type="GO" id="GO:0016747">
    <property type="term" value="F:acyltransferase activity, transferring groups other than amino-acyl groups"/>
    <property type="evidence" value="ECO:0007669"/>
    <property type="project" value="InterPro"/>
</dbReference>
<dbReference type="InterPro" id="IPR016181">
    <property type="entry name" value="Acyl_CoA_acyltransferase"/>
</dbReference>
<sequence>MLFQKGQTPQFIEIRRIAYQETYPLRSAILWPTDPSQVPLPTDPDGIHFGLFTSSAASASPISVISLFLEPDSQARFRKFATAAEAQGKGYGSQLLDHMLSEAARQGVKRIWCTARTNQTGFYAKRGMSIVDGTESLQKGVAHIIMEKML</sequence>
<dbReference type="EMBL" id="JADGJQ010000009">
    <property type="protein sequence ID" value="KAJ3182324.1"/>
    <property type="molecule type" value="Genomic_DNA"/>
</dbReference>
<dbReference type="CDD" id="cd04301">
    <property type="entry name" value="NAT_SF"/>
    <property type="match status" value="1"/>
</dbReference>
<accession>A0AAD5TPD6</accession>